<dbReference type="CDD" id="cd00831">
    <property type="entry name" value="CHS_like"/>
    <property type="match status" value="1"/>
</dbReference>
<dbReference type="GO" id="GO:0016747">
    <property type="term" value="F:acyltransferase activity, transferring groups other than amino-acyl groups"/>
    <property type="evidence" value="ECO:0007669"/>
    <property type="project" value="InterPro"/>
</dbReference>
<dbReference type="PIRSF" id="PIRSF000451">
    <property type="entry name" value="PKS_III"/>
    <property type="match status" value="1"/>
</dbReference>
<feature type="active site" description="Acyl-thioester intermediate" evidence="4">
    <location>
        <position position="148"/>
    </location>
</feature>
<dbReference type="Gene3D" id="3.40.47.10">
    <property type="match status" value="2"/>
</dbReference>
<dbReference type="InterPro" id="IPR011141">
    <property type="entry name" value="Polyketide_synthase_type-III"/>
</dbReference>
<gene>
    <name evidence="7" type="ORF">FNB15_14520</name>
</gene>
<dbReference type="PANTHER" id="PTHR11877">
    <property type="entry name" value="HYDROXYMETHYLGLUTARYL-COA SYNTHASE"/>
    <property type="match status" value="1"/>
</dbReference>
<evidence type="ECO:0000313" key="8">
    <source>
        <dbReference type="Proteomes" id="UP000317496"/>
    </source>
</evidence>
<evidence type="ECO:0000256" key="4">
    <source>
        <dbReference type="PIRSR" id="PIRSR000451-1"/>
    </source>
</evidence>
<proteinExistence type="inferred from homology"/>
<dbReference type="AlphaFoldDB" id="A0A516H3Q9"/>
<accession>A0A516H3Q9</accession>
<dbReference type="SUPFAM" id="SSF53901">
    <property type="entry name" value="Thiolase-like"/>
    <property type="match status" value="2"/>
</dbReference>
<dbReference type="Proteomes" id="UP000317496">
    <property type="component" value="Chromosome"/>
</dbReference>
<evidence type="ECO:0000259" key="6">
    <source>
        <dbReference type="Pfam" id="PF02797"/>
    </source>
</evidence>
<sequence>MNSTVFRQPTAHLVSLATAVPTFGLAQDDVARRAGELFAPMVTDFNRLTPIYRNAEIEQRHSCVPIDWYSEPHSFGDRNDLFLSNATDLLAEAGEKALSAAGIAAREIDTVVTICSTGIATPSLDARLIGRLGLRNDVQRLPIFGLGCAGGVLGLSRAAAMAKARPQSTVLLLAVELCGLTFRAQDRSKSNIVATALFGDGAAAAVISSRSRHADKPMLGAGGEHTWPGSLDVMGWDVGDDGLKVIFSGNIPDLVRHDLRPVVDRFYADHGLLPEEIAGYICHPGGAKVLDALEECFGLQRGTMRHARDVLREHGNMSSVTVLFVLAAAIADDARGRHLLTALGPGFTAALQVIDL</sequence>
<feature type="domain" description="Chalcone/stilbene synthase C-terminal" evidence="6">
    <location>
        <begin position="228"/>
        <end position="336"/>
    </location>
</feature>
<evidence type="ECO:0000256" key="2">
    <source>
        <dbReference type="ARBA" id="ARBA00022679"/>
    </source>
</evidence>
<keyword evidence="8" id="KW-1185">Reference proteome</keyword>
<dbReference type="EMBL" id="CP041636">
    <property type="protein sequence ID" value="QDO98413.1"/>
    <property type="molecule type" value="Genomic_DNA"/>
</dbReference>
<dbReference type="Pfam" id="PF00195">
    <property type="entry name" value="Chal_sti_synt_N"/>
    <property type="match status" value="1"/>
</dbReference>
<dbReference type="GO" id="GO:0030639">
    <property type="term" value="P:polyketide biosynthetic process"/>
    <property type="evidence" value="ECO:0007669"/>
    <property type="project" value="TreeGrafter"/>
</dbReference>
<evidence type="ECO:0000313" key="7">
    <source>
        <dbReference type="EMBL" id="QDO98413.1"/>
    </source>
</evidence>
<evidence type="ECO:0000259" key="5">
    <source>
        <dbReference type="Pfam" id="PF00195"/>
    </source>
</evidence>
<dbReference type="Pfam" id="PF02797">
    <property type="entry name" value="Chal_sti_synt_C"/>
    <property type="match status" value="1"/>
</dbReference>
<keyword evidence="2" id="KW-0808">Transferase</keyword>
<reference evidence="7 8" key="1">
    <citation type="submission" date="2019-07" db="EMBL/GenBank/DDBJ databases">
        <title>Genome sequencing for Ferrovibrio sp. K5.</title>
        <authorList>
            <person name="Park S.-J."/>
        </authorList>
    </citation>
    <scope>NUCLEOTIDE SEQUENCE [LARGE SCALE GENOMIC DNA]</scope>
    <source>
        <strain evidence="7 8">K5</strain>
    </source>
</reference>
<keyword evidence="3" id="KW-0012">Acyltransferase</keyword>
<evidence type="ECO:0000256" key="1">
    <source>
        <dbReference type="ARBA" id="ARBA00005531"/>
    </source>
</evidence>
<name>A0A516H3Q9_9PROT</name>
<feature type="domain" description="Chalcone/stilbene synthase N-terminal" evidence="5">
    <location>
        <begin position="74"/>
        <end position="209"/>
    </location>
</feature>
<dbReference type="PANTHER" id="PTHR11877:SF99">
    <property type="entry name" value="1,3,6,8-TETRAHYDROXYNAPHTHALENE SYNTHASE"/>
    <property type="match status" value="1"/>
</dbReference>
<dbReference type="KEGG" id="fer:FNB15_14520"/>
<comment type="similarity">
    <text evidence="1">Belongs to the thiolase-like superfamily. Chalcone/stilbene synthases family.</text>
</comment>
<dbReference type="InterPro" id="IPR012328">
    <property type="entry name" value="Chalcone/stilbene_synt_C"/>
</dbReference>
<dbReference type="OrthoDB" id="9786288at2"/>
<dbReference type="InterPro" id="IPR001099">
    <property type="entry name" value="Chalcone/stilbene_synt_N"/>
</dbReference>
<evidence type="ECO:0000256" key="3">
    <source>
        <dbReference type="ARBA" id="ARBA00023315"/>
    </source>
</evidence>
<protein>
    <submittedName>
        <fullName evidence="7">Type III polyketide synthase</fullName>
    </submittedName>
</protein>
<organism evidence="7 8">
    <name type="scientific">Ferrovibrio terrae</name>
    <dbReference type="NCBI Taxonomy" id="2594003"/>
    <lineage>
        <taxon>Bacteria</taxon>
        <taxon>Pseudomonadati</taxon>
        <taxon>Pseudomonadota</taxon>
        <taxon>Alphaproteobacteria</taxon>
        <taxon>Rhodospirillales</taxon>
        <taxon>Rhodospirillaceae</taxon>
        <taxon>Ferrovibrio</taxon>
    </lineage>
</organism>
<dbReference type="RefSeq" id="WP_144069394.1">
    <property type="nucleotide sequence ID" value="NZ_CP041636.1"/>
</dbReference>
<dbReference type="InterPro" id="IPR016039">
    <property type="entry name" value="Thiolase-like"/>
</dbReference>